<feature type="chain" id="PRO_5025534336" evidence="1">
    <location>
        <begin position="20"/>
        <end position="267"/>
    </location>
</feature>
<keyword evidence="1" id="KW-0732">Signal</keyword>
<dbReference type="OrthoDB" id="3905592at2759"/>
<organism evidence="2 3">
    <name type="scientific">Elsinoe ampelina</name>
    <dbReference type="NCBI Taxonomy" id="302913"/>
    <lineage>
        <taxon>Eukaryota</taxon>
        <taxon>Fungi</taxon>
        <taxon>Dikarya</taxon>
        <taxon>Ascomycota</taxon>
        <taxon>Pezizomycotina</taxon>
        <taxon>Dothideomycetes</taxon>
        <taxon>Dothideomycetidae</taxon>
        <taxon>Myriangiales</taxon>
        <taxon>Elsinoaceae</taxon>
        <taxon>Elsinoe</taxon>
    </lineage>
</organism>
<gene>
    <name evidence="2" type="ORF">BDZ85DRAFT_280511</name>
</gene>
<keyword evidence="3" id="KW-1185">Reference proteome</keyword>
<name>A0A6A6GHY3_9PEZI</name>
<evidence type="ECO:0000256" key="1">
    <source>
        <dbReference type="SAM" id="SignalP"/>
    </source>
</evidence>
<protein>
    <submittedName>
        <fullName evidence="2">Uncharacterized protein</fullName>
    </submittedName>
</protein>
<accession>A0A6A6GHY3</accession>
<feature type="signal peptide" evidence="1">
    <location>
        <begin position="1"/>
        <end position="19"/>
    </location>
</feature>
<evidence type="ECO:0000313" key="3">
    <source>
        <dbReference type="Proteomes" id="UP000799538"/>
    </source>
</evidence>
<evidence type="ECO:0000313" key="2">
    <source>
        <dbReference type="EMBL" id="KAF2225335.1"/>
    </source>
</evidence>
<proteinExistence type="predicted"/>
<dbReference type="Proteomes" id="UP000799538">
    <property type="component" value="Unassembled WGS sequence"/>
</dbReference>
<reference evidence="3" key="1">
    <citation type="journal article" date="2020" name="Stud. Mycol.">
        <title>101 Dothideomycetes genomes: A test case for predicting lifestyles and emergence of pathogens.</title>
        <authorList>
            <person name="Haridas S."/>
            <person name="Albert R."/>
            <person name="Binder M."/>
            <person name="Bloem J."/>
            <person name="LaButti K."/>
            <person name="Salamov A."/>
            <person name="Andreopoulos B."/>
            <person name="Baker S."/>
            <person name="Barry K."/>
            <person name="Bills G."/>
            <person name="Bluhm B."/>
            <person name="Cannon C."/>
            <person name="Castanera R."/>
            <person name="Culley D."/>
            <person name="Daum C."/>
            <person name="Ezra D."/>
            <person name="Gonzalez J."/>
            <person name="Henrissat B."/>
            <person name="Kuo A."/>
            <person name="Liang C."/>
            <person name="Lipzen A."/>
            <person name="Lutzoni F."/>
            <person name="Magnuson J."/>
            <person name="Mondo S."/>
            <person name="Nolan M."/>
            <person name="Ohm R."/>
            <person name="Pangilinan J."/>
            <person name="Park H.-J."/>
            <person name="Ramirez L."/>
            <person name="Alfaro M."/>
            <person name="Sun H."/>
            <person name="Tritt A."/>
            <person name="Yoshinaga Y."/>
            <person name="Zwiers L.-H."/>
            <person name="Turgeon B."/>
            <person name="Goodwin S."/>
            <person name="Spatafora J."/>
            <person name="Crous P."/>
            <person name="Grigoriev I."/>
        </authorList>
    </citation>
    <scope>NUCLEOTIDE SEQUENCE [LARGE SCALE GENOMIC DNA]</scope>
    <source>
        <strain evidence="3">CECT 20119</strain>
    </source>
</reference>
<dbReference type="AlphaFoldDB" id="A0A6A6GHY3"/>
<sequence>MRTLFAAALLTSAITSVIGQDHPYSCGEAGMTTCAAGGMQTKRLLTTTYGPLTASGISITPVYSVKWWETFDNACSAFLGGTRYTGSNCTNLIIKDVTWRATTGVYTNQNTVVNVFHVLDEALWQYFEVNRGQGPSNARTENQGYWINGESCGPWRGSFLTGSERMGFNNGRGGFRAVCKNARGADNLSQSNFNGLIGQITDLMRRDVASSARFAIYRKDKSVIARCRIALGDSWNDTCPDPIYGSDSPYEPTGSDTTCNPCQYNSP</sequence>
<dbReference type="EMBL" id="ML992504">
    <property type="protein sequence ID" value="KAF2225335.1"/>
    <property type="molecule type" value="Genomic_DNA"/>
</dbReference>